<evidence type="ECO:0000313" key="3">
    <source>
        <dbReference type="EMBL" id="SJL12053.1"/>
    </source>
</evidence>
<proteinExistence type="predicted"/>
<organism evidence="3 4">
    <name type="scientific">Armillaria ostoyae</name>
    <name type="common">Armillaria root rot fungus</name>
    <dbReference type="NCBI Taxonomy" id="47428"/>
    <lineage>
        <taxon>Eukaryota</taxon>
        <taxon>Fungi</taxon>
        <taxon>Dikarya</taxon>
        <taxon>Basidiomycota</taxon>
        <taxon>Agaricomycotina</taxon>
        <taxon>Agaricomycetes</taxon>
        <taxon>Agaricomycetidae</taxon>
        <taxon>Agaricales</taxon>
        <taxon>Marasmiineae</taxon>
        <taxon>Physalacriaceae</taxon>
        <taxon>Armillaria</taxon>
    </lineage>
</organism>
<dbReference type="Proteomes" id="UP000219338">
    <property type="component" value="Unassembled WGS sequence"/>
</dbReference>
<keyword evidence="1" id="KW-0812">Transmembrane</keyword>
<dbReference type="AlphaFoldDB" id="A0A284RTG0"/>
<accession>A0A284RTG0</accession>
<gene>
    <name evidence="3" type="ORF">ARMOST_15472</name>
</gene>
<dbReference type="Pfam" id="PF20151">
    <property type="entry name" value="DUF6533"/>
    <property type="match status" value="1"/>
</dbReference>
<dbReference type="OMA" id="TMTHMLL"/>
<evidence type="ECO:0000313" key="4">
    <source>
        <dbReference type="Proteomes" id="UP000219338"/>
    </source>
</evidence>
<keyword evidence="1" id="KW-1133">Transmembrane helix</keyword>
<feature type="domain" description="DUF6533" evidence="2">
    <location>
        <begin position="16"/>
        <end position="54"/>
    </location>
</feature>
<feature type="transmembrane region" description="Helical" evidence="1">
    <location>
        <begin position="163"/>
        <end position="183"/>
    </location>
</feature>
<protein>
    <recommendedName>
        <fullName evidence="2">DUF6533 domain-containing protein</fullName>
    </recommendedName>
</protein>
<evidence type="ECO:0000256" key="1">
    <source>
        <dbReference type="SAM" id="Phobius"/>
    </source>
</evidence>
<dbReference type="OrthoDB" id="2745134at2759"/>
<sequence length="301" mass="34197">MITWTESSIVQYVTWSLILWDYLITLDDEITLFWFSRRSWIKFLFFANRYMGLVLRIRDIVEEHLNNTDDPMGFYNPCRRVMPEDAYNACAVSTESDSVLYVTPHLFVMESILILRVWAIMGKRRRILWTFFGLLACTTAVSIVLNLSFLMDTLNMLTPSLRYVLPTLIFEAIIFTAAAYHGFKVSGGMKSLLLQSKGPFQHGPKPIMRLIFQVSTVDCFSVLCSLPLMALVDPRLGLTIMSVTMTHMLLRLRKEGLSNSDSVGSSSQEVELTTFRANTNGEMSLESGRNVINIGPFPQGS</sequence>
<evidence type="ECO:0000259" key="2">
    <source>
        <dbReference type="Pfam" id="PF20151"/>
    </source>
</evidence>
<dbReference type="EMBL" id="FUEG01000016">
    <property type="protein sequence ID" value="SJL12053.1"/>
    <property type="molecule type" value="Genomic_DNA"/>
</dbReference>
<dbReference type="InterPro" id="IPR045340">
    <property type="entry name" value="DUF6533"/>
</dbReference>
<feature type="transmembrane region" description="Helical" evidence="1">
    <location>
        <begin position="127"/>
        <end position="151"/>
    </location>
</feature>
<reference evidence="4" key="1">
    <citation type="journal article" date="2017" name="Nat. Ecol. Evol.">
        <title>Genome expansion and lineage-specific genetic innovations in the forest pathogenic fungi Armillaria.</title>
        <authorList>
            <person name="Sipos G."/>
            <person name="Prasanna A.N."/>
            <person name="Walter M.C."/>
            <person name="O'Connor E."/>
            <person name="Balint B."/>
            <person name="Krizsan K."/>
            <person name="Kiss B."/>
            <person name="Hess J."/>
            <person name="Varga T."/>
            <person name="Slot J."/>
            <person name="Riley R."/>
            <person name="Boka B."/>
            <person name="Rigling D."/>
            <person name="Barry K."/>
            <person name="Lee J."/>
            <person name="Mihaltcheva S."/>
            <person name="LaButti K."/>
            <person name="Lipzen A."/>
            <person name="Waldron R."/>
            <person name="Moloney N.M."/>
            <person name="Sperisen C."/>
            <person name="Kredics L."/>
            <person name="Vagvoelgyi C."/>
            <person name="Patrignani A."/>
            <person name="Fitzpatrick D."/>
            <person name="Nagy I."/>
            <person name="Doyle S."/>
            <person name="Anderson J.B."/>
            <person name="Grigoriev I.V."/>
            <person name="Gueldener U."/>
            <person name="Muensterkoetter M."/>
            <person name="Nagy L.G."/>
        </authorList>
    </citation>
    <scope>NUCLEOTIDE SEQUENCE [LARGE SCALE GENOMIC DNA]</scope>
    <source>
        <strain evidence="4">C18/9</strain>
    </source>
</reference>
<keyword evidence="4" id="KW-1185">Reference proteome</keyword>
<name>A0A284RTG0_ARMOS</name>
<keyword evidence="1" id="KW-0472">Membrane</keyword>
<feature type="transmembrane region" description="Helical" evidence="1">
    <location>
        <begin position="99"/>
        <end position="120"/>
    </location>
</feature>